<feature type="transmembrane region" description="Helical" evidence="1">
    <location>
        <begin position="72"/>
        <end position="93"/>
    </location>
</feature>
<feature type="transmembrane region" description="Helical" evidence="1">
    <location>
        <begin position="99"/>
        <end position="119"/>
    </location>
</feature>
<keyword evidence="1" id="KW-0812">Transmembrane</keyword>
<evidence type="ECO:0000313" key="3">
    <source>
        <dbReference type="Proteomes" id="UP000244817"/>
    </source>
</evidence>
<protein>
    <recommendedName>
        <fullName evidence="4">DUF4345 domain-containing protein</fullName>
    </recommendedName>
</protein>
<name>A0A2T7G1F1_9RHOB</name>
<keyword evidence="1" id="KW-0472">Membrane</keyword>
<accession>A0A2T7G1F1</accession>
<sequence>MYAALFSLTGVFLIAVGGVLFAAPEAYLSLYVPSDVAEASFAARRLAAPVCGLGGLLLLARNLPTGAFASRVAWLISAVWLGVAATGIFHFLTGAATRAILIAAATEVILALLFGLAALQKRPPR</sequence>
<keyword evidence="1" id="KW-1133">Transmembrane helix</keyword>
<comment type="caution">
    <text evidence="2">The sequence shown here is derived from an EMBL/GenBank/DDBJ whole genome shotgun (WGS) entry which is preliminary data.</text>
</comment>
<evidence type="ECO:0000256" key="1">
    <source>
        <dbReference type="SAM" id="Phobius"/>
    </source>
</evidence>
<keyword evidence="3" id="KW-1185">Reference proteome</keyword>
<dbReference type="RefSeq" id="WP_108639372.1">
    <property type="nucleotide sequence ID" value="NZ_QCYG01000001.1"/>
</dbReference>
<evidence type="ECO:0000313" key="2">
    <source>
        <dbReference type="EMBL" id="PVA08218.1"/>
    </source>
</evidence>
<organism evidence="2 3">
    <name type="scientific">Thalassorhabdomicrobium marinisediminis</name>
    <dbReference type="NCBI Taxonomy" id="2170577"/>
    <lineage>
        <taxon>Bacteria</taxon>
        <taxon>Pseudomonadati</taxon>
        <taxon>Pseudomonadota</taxon>
        <taxon>Alphaproteobacteria</taxon>
        <taxon>Rhodobacterales</taxon>
        <taxon>Paracoccaceae</taxon>
        <taxon>Thalassorhabdomicrobium</taxon>
    </lineage>
</organism>
<dbReference type="Proteomes" id="UP000244817">
    <property type="component" value="Unassembled WGS sequence"/>
</dbReference>
<dbReference type="EMBL" id="QCYG01000001">
    <property type="protein sequence ID" value="PVA08218.1"/>
    <property type="molecule type" value="Genomic_DNA"/>
</dbReference>
<evidence type="ECO:0008006" key="4">
    <source>
        <dbReference type="Google" id="ProtNLM"/>
    </source>
</evidence>
<dbReference type="AlphaFoldDB" id="A0A2T7G1F1"/>
<feature type="transmembrane region" description="Helical" evidence="1">
    <location>
        <begin position="41"/>
        <end position="60"/>
    </location>
</feature>
<reference evidence="2 3" key="1">
    <citation type="submission" date="2018-04" db="EMBL/GenBank/DDBJ databases">
        <title>Pelagivirga bohaiensis gen. nov., sp. nov., a bacterium isolated from the Bohai Sea.</title>
        <authorList>
            <person name="Ji X."/>
        </authorList>
    </citation>
    <scope>NUCLEOTIDE SEQUENCE [LARGE SCALE GENOMIC DNA]</scope>
    <source>
        <strain evidence="2 3">BH-SD16</strain>
    </source>
</reference>
<proteinExistence type="predicted"/>
<gene>
    <name evidence="2" type="ORF">DC363_01600</name>
</gene>